<proteinExistence type="predicted"/>
<keyword evidence="5" id="KW-1185">Reference proteome</keyword>
<feature type="compositionally biased region" description="Polar residues" evidence="3">
    <location>
        <begin position="236"/>
        <end position="248"/>
    </location>
</feature>
<dbReference type="PANTHER" id="PTHR32083:SF0">
    <property type="entry name" value="CILIA AND FLAGELLA-ASSOCIATED PROTEIN 58"/>
    <property type="match status" value="1"/>
</dbReference>
<feature type="region of interest" description="Disordered" evidence="3">
    <location>
        <begin position="1"/>
        <end position="26"/>
    </location>
</feature>
<accession>A0A8K0JJH9</accession>
<gene>
    <name evidence="4" type="ORF">FFLO_04791</name>
</gene>
<keyword evidence="1 2" id="KW-0175">Coiled coil</keyword>
<feature type="compositionally biased region" description="Polar residues" evidence="3">
    <location>
        <begin position="56"/>
        <end position="70"/>
    </location>
</feature>
<evidence type="ECO:0000256" key="3">
    <source>
        <dbReference type="SAM" id="MobiDB-lite"/>
    </source>
</evidence>
<feature type="compositionally biased region" description="Basic and acidic residues" evidence="3">
    <location>
        <begin position="17"/>
        <end position="26"/>
    </location>
</feature>
<dbReference type="PANTHER" id="PTHR32083">
    <property type="entry name" value="CILIA AND FLAGELLA-ASSOCIATED PROTEIN 58-RELATED"/>
    <property type="match status" value="1"/>
</dbReference>
<comment type="caution">
    <text evidence="4">The sequence shown here is derived from an EMBL/GenBank/DDBJ whole genome shotgun (WGS) entry which is preliminary data.</text>
</comment>
<feature type="region of interest" description="Disordered" evidence="3">
    <location>
        <begin position="56"/>
        <end position="78"/>
    </location>
</feature>
<sequence>MGASKSAQEEMLGAAQRELHQRRAEESHYQRLVESLEEDLARSEAALTKIKAETQTVTEKSRSVEQQLAQTHEGHEQELKAARERFGVLDKEYDGLKEDNATLLIELEKMHSLLADTNRSAAASTQTETALHARIQSLETDIETLKKSISSMRQENSTKDNQIERLQRAREQLKDDKEMLNIALDSKQQEVELLRRKYGDGRQSTHTPIDQLGESISTTPAASRLAASVRRHTANRRPSATSITTPLPNQRALGRGTPSTINATRRFPSIPKSLNTPVDVSHVLNSSVKFNRKASLGLASARRSTSMTSSKSYDRADQESQSRTTEAEYRAMSLVPSLEAA</sequence>
<feature type="compositionally biased region" description="Basic and acidic residues" evidence="3">
    <location>
        <begin position="312"/>
        <end position="329"/>
    </location>
</feature>
<dbReference type="Proteomes" id="UP000812966">
    <property type="component" value="Unassembled WGS sequence"/>
</dbReference>
<name>A0A8K0JJH9_9TREE</name>
<dbReference type="EMBL" id="JABELV010000108">
    <property type="protein sequence ID" value="KAG7530812.1"/>
    <property type="molecule type" value="Genomic_DNA"/>
</dbReference>
<dbReference type="AlphaFoldDB" id="A0A8K0JJH9"/>
<evidence type="ECO:0000256" key="2">
    <source>
        <dbReference type="SAM" id="Coils"/>
    </source>
</evidence>
<dbReference type="GO" id="GO:0005856">
    <property type="term" value="C:cytoskeleton"/>
    <property type="evidence" value="ECO:0007669"/>
    <property type="project" value="TreeGrafter"/>
</dbReference>
<feature type="coiled-coil region" evidence="2">
    <location>
        <begin position="135"/>
        <end position="197"/>
    </location>
</feature>
<organism evidence="4 5">
    <name type="scientific">Filobasidium floriforme</name>
    <dbReference type="NCBI Taxonomy" id="5210"/>
    <lineage>
        <taxon>Eukaryota</taxon>
        <taxon>Fungi</taxon>
        <taxon>Dikarya</taxon>
        <taxon>Basidiomycota</taxon>
        <taxon>Agaricomycotina</taxon>
        <taxon>Tremellomycetes</taxon>
        <taxon>Filobasidiales</taxon>
        <taxon>Filobasidiaceae</taxon>
        <taxon>Filobasidium</taxon>
    </lineage>
</organism>
<feature type="region of interest" description="Disordered" evidence="3">
    <location>
        <begin position="231"/>
        <end position="268"/>
    </location>
</feature>
<evidence type="ECO:0000313" key="5">
    <source>
        <dbReference type="Proteomes" id="UP000812966"/>
    </source>
</evidence>
<feature type="region of interest" description="Disordered" evidence="3">
    <location>
        <begin position="299"/>
        <end position="341"/>
    </location>
</feature>
<evidence type="ECO:0000256" key="1">
    <source>
        <dbReference type="ARBA" id="ARBA00023054"/>
    </source>
</evidence>
<evidence type="ECO:0000313" key="4">
    <source>
        <dbReference type="EMBL" id="KAG7530812.1"/>
    </source>
</evidence>
<feature type="compositionally biased region" description="Low complexity" evidence="3">
    <location>
        <begin position="299"/>
        <end position="311"/>
    </location>
</feature>
<reference evidence="4" key="1">
    <citation type="submission" date="2020-04" db="EMBL/GenBank/DDBJ databases">
        <title>Analysis of mating type loci in Filobasidium floriforme.</title>
        <authorList>
            <person name="Nowrousian M."/>
        </authorList>
    </citation>
    <scope>NUCLEOTIDE SEQUENCE</scope>
    <source>
        <strain evidence="4">CBS 6242</strain>
    </source>
</reference>
<protein>
    <submittedName>
        <fullName evidence="4">Uncharacterized protein</fullName>
    </submittedName>
</protein>